<reference evidence="2 3" key="1">
    <citation type="submission" date="2023-07" db="EMBL/GenBank/DDBJ databases">
        <title>Genomic Encyclopedia of Type Strains, Phase IV (KMG-IV): sequencing the most valuable type-strain genomes for metagenomic binning, comparative biology and taxonomic classification.</title>
        <authorList>
            <person name="Goeker M."/>
        </authorList>
    </citation>
    <scope>NUCLEOTIDE SEQUENCE [LARGE SCALE GENOMIC DNA]</scope>
    <source>
        <strain evidence="2 3">B6-8</strain>
    </source>
</reference>
<evidence type="ECO:0000313" key="2">
    <source>
        <dbReference type="EMBL" id="MDQ0437939.1"/>
    </source>
</evidence>
<keyword evidence="3" id="KW-1185">Reference proteome</keyword>
<dbReference type="Proteomes" id="UP001241603">
    <property type="component" value="Unassembled WGS sequence"/>
</dbReference>
<evidence type="ECO:0000256" key="1">
    <source>
        <dbReference type="SAM" id="SignalP"/>
    </source>
</evidence>
<feature type="signal peptide" evidence="1">
    <location>
        <begin position="1"/>
        <end position="17"/>
    </location>
</feature>
<organism evidence="2 3">
    <name type="scientific">Kaistia dalseonensis</name>
    <dbReference type="NCBI Taxonomy" id="410840"/>
    <lineage>
        <taxon>Bacteria</taxon>
        <taxon>Pseudomonadati</taxon>
        <taxon>Pseudomonadota</taxon>
        <taxon>Alphaproteobacteria</taxon>
        <taxon>Hyphomicrobiales</taxon>
        <taxon>Kaistiaceae</taxon>
        <taxon>Kaistia</taxon>
    </lineage>
</organism>
<keyword evidence="2" id="KW-0449">Lipoprotein</keyword>
<accession>A0ABU0H8W4</accession>
<dbReference type="PROSITE" id="PS51257">
    <property type="entry name" value="PROKAR_LIPOPROTEIN"/>
    <property type="match status" value="1"/>
</dbReference>
<name>A0ABU0H8W4_9HYPH</name>
<keyword evidence="1" id="KW-0732">Signal</keyword>
<dbReference type="EMBL" id="JAUSVO010000003">
    <property type="protein sequence ID" value="MDQ0437939.1"/>
    <property type="molecule type" value="Genomic_DNA"/>
</dbReference>
<dbReference type="RefSeq" id="WP_266348865.1">
    <property type="nucleotide sequence ID" value="NZ_JAPKNG010000003.1"/>
</dbReference>
<proteinExistence type="predicted"/>
<protein>
    <submittedName>
        <fullName evidence="2">Lipoprotein YajG</fullName>
    </submittedName>
</protein>
<feature type="chain" id="PRO_5045055710" evidence="1">
    <location>
        <begin position="18"/>
        <end position="42"/>
    </location>
</feature>
<sequence>MIRITLFLAVFALAACATPPQEGRNAPYWGELAQGVGQAYGK</sequence>
<evidence type="ECO:0000313" key="3">
    <source>
        <dbReference type="Proteomes" id="UP001241603"/>
    </source>
</evidence>
<gene>
    <name evidence="2" type="ORF">QO014_002331</name>
</gene>
<comment type="caution">
    <text evidence="2">The sequence shown here is derived from an EMBL/GenBank/DDBJ whole genome shotgun (WGS) entry which is preliminary data.</text>
</comment>